<accession>A0A7W3R7D5</accession>
<dbReference type="Pfam" id="PF04149">
    <property type="entry name" value="DUF397"/>
    <property type="match status" value="1"/>
</dbReference>
<proteinExistence type="predicted"/>
<gene>
    <name evidence="2" type="ORF">HNR21_001403</name>
</gene>
<evidence type="ECO:0000313" key="3">
    <source>
        <dbReference type="Proteomes" id="UP000539313"/>
    </source>
</evidence>
<keyword evidence="3" id="KW-1185">Reference proteome</keyword>
<dbReference type="EMBL" id="JACJII010000001">
    <property type="protein sequence ID" value="MBA9002521.1"/>
    <property type="molecule type" value="Genomic_DNA"/>
</dbReference>
<evidence type="ECO:0000313" key="2">
    <source>
        <dbReference type="EMBL" id="MBA9002521.1"/>
    </source>
</evidence>
<comment type="caution">
    <text evidence="2">The sequence shown here is derived from an EMBL/GenBank/DDBJ whole genome shotgun (WGS) entry which is preliminary data.</text>
</comment>
<dbReference type="Proteomes" id="UP000539313">
    <property type="component" value="Unassembled WGS sequence"/>
</dbReference>
<evidence type="ECO:0000259" key="1">
    <source>
        <dbReference type="Pfam" id="PF04149"/>
    </source>
</evidence>
<reference evidence="2 3" key="1">
    <citation type="submission" date="2020-08" db="EMBL/GenBank/DDBJ databases">
        <title>Sequencing the genomes of 1000 actinobacteria strains.</title>
        <authorList>
            <person name="Klenk H.-P."/>
        </authorList>
    </citation>
    <scope>NUCLEOTIDE SEQUENCE [LARGE SCALE GENOMIC DNA]</scope>
    <source>
        <strain evidence="2 3">DSM 45823</strain>
    </source>
</reference>
<feature type="domain" description="DUF397" evidence="1">
    <location>
        <begin position="8"/>
        <end position="60"/>
    </location>
</feature>
<protein>
    <recommendedName>
        <fullName evidence="1">DUF397 domain-containing protein</fullName>
    </recommendedName>
</protein>
<dbReference type="InterPro" id="IPR007278">
    <property type="entry name" value="DUF397"/>
</dbReference>
<organism evidence="2 3">
    <name type="scientific">Thermomonospora cellulosilytica</name>
    <dbReference type="NCBI Taxonomy" id="1411118"/>
    <lineage>
        <taxon>Bacteria</taxon>
        <taxon>Bacillati</taxon>
        <taxon>Actinomycetota</taxon>
        <taxon>Actinomycetes</taxon>
        <taxon>Streptosporangiales</taxon>
        <taxon>Thermomonosporaceae</taxon>
        <taxon>Thermomonospora</taxon>
    </lineage>
</organism>
<sequence length="62" mass="6603">MSEVSRPQWRKSSHSATGNEACVELADLGRVVGVRDSKDPEGPVLSVTRDGLAALLEAARRA</sequence>
<dbReference type="RefSeq" id="WP_182704520.1">
    <property type="nucleotide sequence ID" value="NZ_JACJII010000001.1"/>
</dbReference>
<name>A0A7W3R7D5_9ACTN</name>
<dbReference type="AlphaFoldDB" id="A0A7W3R7D5"/>